<accession>A0A8X7V1L3</accession>
<protein>
    <submittedName>
        <fullName evidence="1">Uncharacterized protein</fullName>
    </submittedName>
</protein>
<evidence type="ECO:0000313" key="1">
    <source>
        <dbReference type="EMBL" id="KAG2298787.1"/>
    </source>
</evidence>
<gene>
    <name evidence="1" type="ORF">Bca52824_035259</name>
</gene>
<dbReference type="EMBL" id="JAAMPC010000008">
    <property type="protein sequence ID" value="KAG2298787.1"/>
    <property type="molecule type" value="Genomic_DNA"/>
</dbReference>
<reference evidence="1 2" key="1">
    <citation type="submission" date="2020-02" db="EMBL/GenBank/DDBJ databases">
        <authorList>
            <person name="Ma Q."/>
            <person name="Huang Y."/>
            <person name="Song X."/>
            <person name="Pei D."/>
        </authorList>
    </citation>
    <scope>NUCLEOTIDE SEQUENCE [LARGE SCALE GENOMIC DNA]</scope>
    <source>
        <strain evidence="1">Sxm20200214</strain>
        <tissue evidence="1">Leaf</tissue>
    </source>
</reference>
<dbReference type="Proteomes" id="UP000886595">
    <property type="component" value="Unassembled WGS sequence"/>
</dbReference>
<comment type="caution">
    <text evidence="1">The sequence shown here is derived from an EMBL/GenBank/DDBJ whole genome shotgun (WGS) entry which is preliminary data.</text>
</comment>
<keyword evidence="2" id="KW-1185">Reference proteome</keyword>
<name>A0A8X7V1L3_BRACI</name>
<sequence length="91" mass="10297">MNNRSELPSFPASFMGGRARPRCPLADPFSSPIPAWVEVLEDDCEAVPMAPLKYRCSYFLDDGPRSEIREEGLMEIRRKYGILPGGDEMFL</sequence>
<dbReference type="AlphaFoldDB" id="A0A8X7V1L3"/>
<proteinExistence type="predicted"/>
<organism evidence="1 2">
    <name type="scientific">Brassica carinata</name>
    <name type="common">Ethiopian mustard</name>
    <name type="synonym">Abyssinian cabbage</name>
    <dbReference type="NCBI Taxonomy" id="52824"/>
    <lineage>
        <taxon>Eukaryota</taxon>
        <taxon>Viridiplantae</taxon>
        <taxon>Streptophyta</taxon>
        <taxon>Embryophyta</taxon>
        <taxon>Tracheophyta</taxon>
        <taxon>Spermatophyta</taxon>
        <taxon>Magnoliopsida</taxon>
        <taxon>eudicotyledons</taxon>
        <taxon>Gunneridae</taxon>
        <taxon>Pentapetalae</taxon>
        <taxon>rosids</taxon>
        <taxon>malvids</taxon>
        <taxon>Brassicales</taxon>
        <taxon>Brassicaceae</taxon>
        <taxon>Brassiceae</taxon>
        <taxon>Brassica</taxon>
    </lineage>
</organism>
<evidence type="ECO:0000313" key="2">
    <source>
        <dbReference type="Proteomes" id="UP000886595"/>
    </source>
</evidence>